<name>A0A8H5CRR1_9AGAR</name>
<dbReference type="Proteomes" id="UP000559256">
    <property type="component" value="Unassembled WGS sequence"/>
</dbReference>
<dbReference type="AlphaFoldDB" id="A0A8H5CRR1"/>
<comment type="caution">
    <text evidence="1">The sequence shown here is derived from an EMBL/GenBank/DDBJ whole genome shotgun (WGS) entry which is preliminary data.</text>
</comment>
<proteinExistence type="predicted"/>
<dbReference type="OrthoDB" id="3087061at2759"/>
<gene>
    <name evidence="1" type="ORF">D9758_015736</name>
</gene>
<evidence type="ECO:0000313" key="2">
    <source>
        <dbReference type="Proteomes" id="UP000559256"/>
    </source>
</evidence>
<protein>
    <submittedName>
        <fullName evidence="1">Uncharacterized protein</fullName>
    </submittedName>
</protein>
<dbReference type="EMBL" id="JAACJM010000099">
    <property type="protein sequence ID" value="KAF5346791.1"/>
    <property type="molecule type" value="Genomic_DNA"/>
</dbReference>
<sequence>MDTEGVTLLPYSPIGSASVDALGALCHGFYASIFSGNHTRVSEYMSPDFAVIQSPTMPYNQSIFDGILGALMVGDQQHQFLNPNNLTIRIFTLGESHCIANGVDEHATLIDNTLGTFRFEFLEHSYWADSLIQSAKPYFFNTYPIMRGQMRKRGAYRYVRWKDHDDQQKDDAIAEFNKAFPLNYDPRTL</sequence>
<evidence type="ECO:0000313" key="1">
    <source>
        <dbReference type="EMBL" id="KAF5346791.1"/>
    </source>
</evidence>
<keyword evidence="2" id="KW-1185">Reference proteome</keyword>
<accession>A0A8H5CRR1</accession>
<organism evidence="1 2">
    <name type="scientific">Tetrapyrgos nigripes</name>
    <dbReference type="NCBI Taxonomy" id="182062"/>
    <lineage>
        <taxon>Eukaryota</taxon>
        <taxon>Fungi</taxon>
        <taxon>Dikarya</taxon>
        <taxon>Basidiomycota</taxon>
        <taxon>Agaricomycotina</taxon>
        <taxon>Agaricomycetes</taxon>
        <taxon>Agaricomycetidae</taxon>
        <taxon>Agaricales</taxon>
        <taxon>Marasmiineae</taxon>
        <taxon>Marasmiaceae</taxon>
        <taxon>Tetrapyrgos</taxon>
    </lineage>
</organism>
<reference evidence="1 2" key="1">
    <citation type="journal article" date="2020" name="ISME J.">
        <title>Uncovering the hidden diversity of litter-decomposition mechanisms in mushroom-forming fungi.</title>
        <authorList>
            <person name="Floudas D."/>
            <person name="Bentzer J."/>
            <person name="Ahren D."/>
            <person name="Johansson T."/>
            <person name="Persson P."/>
            <person name="Tunlid A."/>
        </authorList>
    </citation>
    <scope>NUCLEOTIDE SEQUENCE [LARGE SCALE GENOMIC DNA]</scope>
    <source>
        <strain evidence="1 2">CBS 291.85</strain>
    </source>
</reference>